<dbReference type="GO" id="GO:0005829">
    <property type="term" value="C:cytosol"/>
    <property type="evidence" value="ECO:0007669"/>
    <property type="project" value="TreeGrafter"/>
</dbReference>
<evidence type="ECO:0000313" key="2">
    <source>
        <dbReference type="EMBL" id="RAI60829.1"/>
    </source>
</evidence>
<feature type="binding site" evidence="1">
    <location>
        <position position="112"/>
    </location>
    <ligand>
        <name>S-adenosyl-L-methionine</name>
        <dbReference type="ChEBI" id="CHEBI:59789"/>
    </ligand>
</feature>
<feature type="active site" description="Proton acceptor" evidence="1">
    <location>
        <position position="158"/>
    </location>
</feature>
<dbReference type="HAMAP" id="MF_00934">
    <property type="entry name" value="23SrRNA_methyltr_J"/>
    <property type="match status" value="1"/>
</dbReference>
<keyword evidence="3" id="KW-1185">Reference proteome</keyword>
<dbReference type="GO" id="GO:0003723">
    <property type="term" value="F:RNA binding"/>
    <property type="evidence" value="ECO:0007669"/>
    <property type="project" value="UniProtKB-UniRule"/>
</dbReference>
<feature type="binding site" evidence="1">
    <location>
        <begin position="137"/>
        <end position="138"/>
    </location>
    <ligand>
        <name>S-adenosyl-L-methionine</name>
        <dbReference type="ChEBI" id="CHEBI:59789"/>
    </ligand>
</feature>
<organism evidence="2 3">
    <name type="scientific">Roseicella frigidaeris</name>
    <dbReference type="NCBI Taxonomy" id="2230885"/>
    <lineage>
        <taxon>Bacteria</taxon>
        <taxon>Pseudomonadati</taxon>
        <taxon>Pseudomonadota</taxon>
        <taxon>Alphaproteobacteria</taxon>
        <taxon>Acetobacterales</taxon>
        <taxon>Roseomonadaceae</taxon>
        <taxon>Roseicella</taxon>
    </lineage>
</organism>
<dbReference type="AlphaFoldDB" id="A0A327MDV1"/>
<dbReference type="Gene3D" id="3.40.50.150">
    <property type="entry name" value="Vaccinia Virus protein VP39"/>
    <property type="match status" value="1"/>
</dbReference>
<dbReference type="SUPFAM" id="SSF53335">
    <property type="entry name" value="S-adenosyl-L-methionine-dependent methyltransferases"/>
    <property type="match status" value="1"/>
</dbReference>
<comment type="function">
    <text evidence="1">Specifically methylates the adenine in position 2030 of 23S rRNA.</text>
</comment>
<dbReference type="InterPro" id="IPR007473">
    <property type="entry name" value="RlmJ"/>
</dbReference>
<feature type="binding site" evidence="1">
    <location>
        <position position="158"/>
    </location>
    <ligand>
        <name>S-adenosyl-L-methionine</name>
        <dbReference type="ChEBI" id="CHEBI:59789"/>
    </ligand>
</feature>
<comment type="caution">
    <text evidence="2">The sequence shown here is derived from an EMBL/GenBank/DDBJ whole genome shotgun (WGS) entry which is preliminary data.</text>
</comment>
<comment type="catalytic activity">
    <reaction evidence="1">
        <text>adenosine(2030) in 23S rRNA + S-adenosyl-L-methionine = N(6)-methyladenosine(2030) in 23S rRNA + S-adenosyl-L-homocysteine + H(+)</text>
        <dbReference type="Rhea" id="RHEA:43736"/>
        <dbReference type="Rhea" id="RHEA-COMP:10668"/>
        <dbReference type="Rhea" id="RHEA-COMP:10669"/>
        <dbReference type="ChEBI" id="CHEBI:15378"/>
        <dbReference type="ChEBI" id="CHEBI:57856"/>
        <dbReference type="ChEBI" id="CHEBI:59789"/>
        <dbReference type="ChEBI" id="CHEBI:74411"/>
        <dbReference type="ChEBI" id="CHEBI:74449"/>
        <dbReference type="EC" id="2.1.1.266"/>
    </reaction>
</comment>
<dbReference type="RefSeq" id="WP_111467941.1">
    <property type="nucleotide sequence ID" value="NZ_QLIX01000001.1"/>
</dbReference>
<dbReference type="PANTHER" id="PTHR37426:SF1">
    <property type="entry name" value="RIBOSOMAL RNA LARGE SUBUNIT METHYLTRANSFERASE J"/>
    <property type="match status" value="1"/>
</dbReference>
<dbReference type="Proteomes" id="UP000249065">
    <property type="component" value="Unassembled WGS sequence"/>
</dbReference>
<keyword evidence="1 2" id="KW-0808">Transferase</keyword>
<feature type="binding site" evidence="1">
    <location>
        <position position="41"/>
    </location>
    <ligand>
        <name>S-adenosyl-L-methionine</name>
        <dbReference type="ChEBI" id="CHEBI:59789"/>
    </ligand>
</feature>
<comment type="subunit">
    <text evidence="1">Monomer.</text>
</comment>
<dbReference type="Pfam" id="PF04378">
    <property type="entry name" value="RsmJ"/>
    <property type="match status" value="1"/>
</dbReference>
<reference evidence="3" key="1">
    <citation type="submission" date="2018-06" db="EMBL/GenBank/DDBJ databases">
        <authorList>
            <person name="Khan S.A."/>
        </authorList>
    </citation>
    <scope>NUCLEOTIDE SEQUENCE [LARGE SCALE GENOMIC DNA]</scope>
    <source>
        <strain evidence="3">DB-1506</strain>
    </source>
</reference>
<evidence type="ECO:0000313" key="3">
    <source>
        <dbReference type="Proteomes" id="UP000249065"/>
    </source>
</evidence>
<dbReference type="GO" id="GO:0036307">
    <property type="term" value="F:23S rRNA (adenine(2030)-N(6))-methyltransferase activity"/>
    <property type="evidence" value="ECO:0007669"/>
    <property type="project" value="UniProtKB-UniRule"/>
</dbReference>
<keyword evidence="1" id="KW-0698">rRNA processing</keyword>
<keyword evidence="1" id="KW-0694">RNA-binding</keyword>
<keyword evidence="1" id="KW-0949">S-adenosyl-L-methionine</keyword>
<keyword evidence="1 2" id="KW-0489">Methyltransferase</keyword>
<gene>
    <name evidence="1" type="primary">rlmJ</name>
    <name evidence="2" type="ORF">DOO78_01490</name>
</gene>
<feature type="binding site" evidence="1">
    <location>
        <position position="18"/>
    </location>
    <ligand>
        <name>S-adenosyl-L-methionine</name>
        <dbReference type="ChEBI" id="CHEBI:59789"/>
    </ligand>
</feature>
<dbReference type="OrthoDB" id="9791274at2"/>
<name>A0A327MDV1_9PROT</name>
<accession>A0A327MDV1</accession>
<dbReference type="InterPro" id="IPR029063">
    <property type="entry name" value="SAM-dependent_MTases_sf"/>
</dbReference>
<sequence length="275" mass="30193">MNYRHAFHAGNFADCMKHALLVWLLRALAAKDKPFAALDTHAGIGSYDLAASAAERTGEWRRGIGRLLDIEAGPLADYVGLVRAAGAPARYPGSPALIRALLRPGDRLLACELHPEDHAALRAAFRADRQVAVHHRDGWEALKALTPFLERRGLVLVDPPFEQEGEFARLAQGIALVAQRFRAGIQACWYPIKHRAPVRAFHAALREAGLRDLVAAELWLREPTDPQRLNGCGLLVANPPWHFEAEGGAILATLLERLGEREPGEGWAMTRLAGE</sequence>
<comment type="similarity">
    <text evidence="1">Belongs to the RlmJ family.</text>
</comment>
<dbReference type="EC" id="2.1.1.266" evidence="1"/>
<proteinExistence type="inferred from homology"/>
<dbReference type="GO" id="GO:0070475">
    <property type="term" value="P:rRNA base methylation"/>
    <property type="evidence" value="ECO:0007669"/>
    <property type="project" value="UniProtKB-UniRule"/>
</dbReference>
<dbReference type="PANTHER" id="PTHR37426">
    <property type="entry name" value="RIBOSOMAL RNA LARGE SUBUNIT METHYLTRANSFERASE J"/>
    <property type="match status" value="1"/>
</dbReference>
<feature type="binding site" evidence="1">
    <location>
        <position position="94"/>
    </location>
    <ligand>
        <name>S-adenosyl-L-methionine</name>
        <dbReference type="ChEBI" id="CHEBI:59789"/>
    </ligand>
</feature>
<dbReference type="EMBL" id="QLIX01000001">
    <property type="protein sequence ID" value="RAI60829.1"/>
    <property type="molecule type" value="Genomic_DNA"/>
</dbReference>
<protein>
    <recommendedName>
        <fullName evidence="1">Ribosomal RNA large subunit methyltransferase J</fullName>
        <ecNumber evidence="1">2.1.1.266</ecNumber>
    </recommendedName>
    <alternativeName>
        <fullName evidence="1">23S rRNA (adenine(2030)-N6)-methyltransferase</fullName>
    </alternativeName>
    <alternativeName>
        <fullName evidence="1">23S rRNA m6A2030 methyltransferase</fullName>
    </alternativeName>
</protein>
<evidence type="ECO:0000256" key="1">
    <source>
        <dbReference type="HAMAP-Rule" id="MF_00934"/>
    </source>
</evidence>
<feature type="site" description="Interaction with substrate rRNA" evidence="1">
    <location>
        <position position="3"/>
    </location>
</feature>